<organism evidence="1">
    <name type="scientific">Corethron hystrix</name>
    <dbReference type="NCBI Taxonomy" id="216773"/>
    <lineage>
        <taxon>Eukaryota</taxon>
        <taxon>Sar</taxon>
        <taxon>Stramenopiles</taxon>
        <taxon>Ochrophyta</taxon>
        <taxon>Bacillariophyta</taxon>
        <taxon>Coscinodiscophyceae</taxon>
        <taxon>Corethrophycidae</taxon>
        <taxon>Corethrales</taxon>
        <taxon>Corethraceae</taxon>
        <taxon>Corethron</taxon>
    </lineage>
</organism>
<reference evidence="1" key="1">
    <citation type="submission" date="2021-01" db="EMBL/GenBank/DDBJ databases">
        <authorList>
            <person name="Corre E."/>
            <person name="Pelletier E."/>
            <person name="Niang G."/>
            <person name="Scheremetjew M."/>
            <person name="Finn R."/>
            <person name="Kale V."/>
            <person name="Holt S."/>
            <person name="Cochrane G."/>
            <person name="Meng A."/>
            <person name="Brown T."/>
            <person name="Cohen L."/>
        </authorList>
    </citation>
    <scope>NUCLEOTIDE SEQUENCE</scope>
    <source>
        <strain evidence="1">308</strain>
    </source>
</reference>
<sequence>MQFSTERLLGLALFINTLKSSNVVGLYITDNFELNKDQALVLGRGYSPSTNNLLGTCVQATTDEEPTIDYDYQIKTFQSTVNVNINATDGFARDFGNVGQSMTITTRKAMESILRSDLSSSVSSNKVQNYLSSSMVINLYYDTLDDKKSTLLEEAESLLDRGDYIGFVQACGAYYIRSVNRRKEVTALFKYETESVTTSSFASDLESDLKGISDDATWRRLPGRFSQVAVTDDGACLGTSDVGTISILSGEGMFRMWSGTGLGNRTNWDEIKSTGNGKNYFAVRGTNVYMKNSDETDWEHYDSGVETIALDKNGRHQYSASPKTSMTSFRYLKGFWGQRFTIRGILKKLSLSSDGKHLWGISPGGDLYYATGHSHPLREFKKLDDNIVTVVDGSCIKRKGQLQNAGMIKVYNAVQYSRRVEDCLDKCKQIPGYTGCEVMGKECWVHLDTIEGVKKSGTNKCAIVESKERKWNSISVTGDGSTLYATDTSNQSWSRPGFEGEWKRMTQSFHQIAVSADGSLMCGMDSRNVIHINNPPRINGAPNSVSSSLTISIFGFGLDLRAIKNKASFVVSSMQEYNSYMEAAFQSLQGTKTGVVTGVEVAPWHSNVVFFSRAKMDVELIDEKCYSLTTRSCKGKKCKVDDSPQSCTAACHFLSVDSVYAPFDCSDGSSCSERDCLDENGDTVTFTYEHVNEFEQCTDELSYNMFAIGDFNHEEQVATDETSCSDQNIYQRSYAEFPTLIKSSNFMANAELITTLHAIIKEKMFKIESLSQCIGLLRSYPKDVLDTNWVVNKRYPIIATRYTSANIRAPQYDGPKRPLDFLFPLSAGRLLYLLLGDVCEEQGTDCVVNNRGPGRYTYTREMRRLRDFVTGFFVPCLNEIGSNDLRFMSGSLYTKNWALIPACAKPTCLVGGEYIFEEDPVIDPANGNCVLNSDRTDPNYDPRSDPNDVSSLVETFCTPEFRLG</sequence>
<accession>A0A7S1BNC1</accession>
<evidence type="ECO:0008006" key="2">
    <source>
        <dbReference type="Google" id="ProtNLM"/>
    </source>
</evidence>
<name>A0A7S1BNC1_9STRA</name>
<gene>
    <name evidence="1" type="ORF">CHYS00102_LOCUS20247</name>
</gene>
<proteinExistence type="predicted"/>
<dbReference type="AlphaFoldDB" id="A0A7S1BNC1"/>
<dbReference type="EMBL" id="HBFR01027961">
    <property type="protein sequence ID" value="CAD8893038.1"/>
    <property type="molecule type" value="Transcribed_RNA"/>
</dbReference>
<dbReference type="SUPFAM" id="SSF63829">
    <property type="entry name" value="Calcium-dependent phosphotriesterase"/>
    <property type="match status" value="1"/>
</dbReference>
<protein>
    <recommendedName>
        <fullName evidence="2">MACPF domain-containing protein</fullName>
    </recommendedName>
</protein>
<evidence type="ECO:0000313" key="1">
    <source>
        <dbReference type="EMBL" id="CAD8893038.1"/>
    </source>
</evidence>